<keyword evidence="4 10" id="KW-0133">Cell shape</keyword>
<evidence type="ECO:0000256" key="9">
    <source>
        <dbReference type="ARBA" id="ARBA00061532"/>
    </source>
</evidence>
<feature type="region of interest" description="Disordered" evidence="12">
    <location>
        <begin position="1"/>
        <end position="38"/>
    </location>
</feature>
<feature type="transmembrane region" description="Helical" evidence="10">
    <location>
        <begin position="199"/>
        <end position="221"/>
    </location>
</feature>
<feature type="transmembrane region" description="Helical" evidence="10">
    <location>
        <begin position="527"/>
        <end position="551"/>
    </location>
</feature>
<dbReference type="GO" id="GO:0015648">
    <property type="term" value="F:lipid-linked peptidoglycan transporter activity"/>
    <property type="evidence" value="ECO:0007669"/>
    <property type="project" value="UniProtKB-UniRule"/>
</dbReference>
<evidence type="ECO:0000256" key="12">
    <source>
        <dbReference type="SAM" id="MobiDB-lite"/>
    </source>
</evidence>
<keyword evidence="14" id="KW-1185">Reference proteome</keyword>
<keyword evidence="10" id="KW-0997">Cell inner membrane</keyword>
<evidence type="ECO:0000256" key="3">
    <source>
        <dbReference type="ARBA" id="ARBA00022692"/>
    </source>
</evidence>
<name>A0A1H2YU53_9RHOB</name>
<evidence type="ECO:0000256" key="10">
    <source>
        <dbReference type="HAMAP-Rule" id="MF_02078"/>
    </source>
</evidence>
<reference evidence="13 14" key="1">
    <citation type="submission" date="2016-10" db="EMBL/GenBank/DDBJ databases">
        <authorList>
            <person name="de Groot N.N."/>
        </authorList>
    </citation>
    <scope>NUCLEOTIDE SEQUENCE [LARGE SCALE GENOMIC DNA]</scope>
    <source>
        <strain evidence="13 14">DSM 17890</strain>
    </source>
</reference>
<accession>A0A1H2YU53</accession>
<dbReference type="InterPro" id="IPR051050">
    <property type="entry name" value="Lipid_II_flippase_MurJ/MviN"/>
</dbReference>
<feature type="transmembrane region" description="Helical" evidence="10">
    <location>
        <begin position="435"/>
        <end position="454"/>
    </location>
</feature>
<dbReference type="Proteomes" id="UP000199118">
    <property type="component" value="Unassembled WGS sequence"/>
</dbReference>
<organism evidence="13 14">
    <name type="scientific">Albimonas donghaensis</name>
    <dbReference type="NCBI Taxonomy" id="356660"/>
    <lineage>
        <taxon>Bacteria</taxon>
        <taxon>Pseudomonadati</taxon>
        <taxon>Pseudomonadota</taxon>
        <taxon>Alphaproteobacteria</taxon>
        <taxon>Rhodobacterales</taxon>
        <taxon>Paracoccaceae</taxon>
        <taxon>Albimonas</taxon>
    </lineage>
</organism>
<comment type="subcellular location">
    <subcellularLocation>
        <location evidence="10">Cell inner membrane</location>
        <topology evidence="10">Multi-pass membrane protein</topology>
    </subcellularLocation>
    <subcellularLocation>
        <location evidence="1">Cell membrane</location>
        <topology evidence="1">Multi-pass membrane protein</topology>
    </subcellularLocation>
</comment>
<dbReference type="GO" id="GO:0005886">
    <property type="term" value="C:plasma membrane"/>
    <property type="evidence" value="ECO:0007669"/>
    <property type="project" value="UniProtKB-SubCell"/>
</dbReference>
<proteinExistence type="inferred from homology"/>
<feature type="transmembrane region" description="Helical" evidence="10">
    <location>
        <begin position="396"/>
        <end position="415"/>
    </location>
</feature>
<dbReference type="NCBIfam" id="TIGR01695">
    <property type="entry name" value="murJ_mviN"/>
    <property type="match status" value="1"/>
</dbReference>
<gene>
    <name evidence="10" type="primary">murJ</name>
    <name evidence="13" type="ORF">SAMN05444336_103256</name>
</gene>
<dbReference type="HAMAP" id="MF_02078">
    <property type="entry name" value="MurJ_MviN"/>
    <property type="match status" value="1"/>
</dbReference>
<evidence type="ECO:0000256" key="11">
    <source>
        <dbReference type="PIRNR" id="PIRNR002869"/>
    </source>
</evidence>
<evidence type="ECO:0000256" key="2">
    <source>
        <dbReference type="ARBA" id="ARBA00022475"/>
    </source>
</evidence>
<dbReference type="PANTHER" id="PTHR47019">
    <property type="entry name" value="LIPID II FLIPPASE MURJ"/>
    <property type="match status" value="1"/>
</dbReference>
<evidence type="ECO:0000256" key="7">
    <source>
        <dbReference type="ARBA" id="ARBA00023136"/>
    </source>
</evidence>
<keyword evidence="10 11" id="KW-0813">Transport</keyword>
<feature type="transmembrane region" description="Helical" evidence="10">
    <location>
        <begin position="279"/>
        <end position="300"/>
    </location>
</feature>
<evidence type="ECO:0000256" key="8">
    <source>
        <dbReference type="ARBA" id="ARBA00060041"/>
    </source>
</evidence>
<keyword evidence="3 10" id="KW-0812">Transmembrane</keyword>
<evidence type="ECO:0000313" key="13">
    <source>
        <dbReference type="EMBL" id="SDX08581.1"/>
    </source>
</evidence>
<comment type="function">
    <text evidence="8 10 11">Involved in peptidoglycan biosynthesis. Transports lipid-linked peptidoglycan precursors from the inner to the outer leaflet of the cytoplasmic membrane.</text>
</comment>
<protein>
    <recommendedName>
        <fullName evidence="10">Probable lipid II flippase MurJ</fullName>
    </recommendedName>
</protein>
<dbReference type="PANTHER" id="PTHR47019:SF1">
    <property type="entry name" value="LIPID II FLIPPASE MURJ"/>
    <property type="match status" value="1"/>
</dbReference>
<dbReference type="InterPro" id="IPR004268">
    <property type="entry name" value="MurJ"/>
</dbReference>
<feature type="transmembrane region" description="Helical" evidence="10">
    <location>
        <begin position="498"/>
        <end position="521"/>
    </location>
</feature>
<dbReference type="Pfam" id="PF03023">
    <property type="entry name" value="MurJ"/>
    <property type="match status" value="1"/>
</dbReference>
<comment type="similarity">
    <text evidence="9 10 11">Belongs to the MurJ/MviN family.</text>
</comment>
<evidence type="ECO:0000256" key="1">
    <source>
        <dbReference type="ARBA" id="ARBA00004651"/>
    </source>
</evidence>
<feature type="transmembrane region" description="Helical" evidence="10">
    <location>
        <begin position="172"/>
        <end position="192"/>
    </location>
</feature>
<keyword evidence="6 10" id="KW-1133">Transmembrane helix</keyword>
<dbReference type="EMBL" id="FNMZ01000003">
    <property type="protein sequence ID" value="SDX08581.1"/>
    <property type="molecule type" value="Genomic_DNA"/>
</dbReference>
<feature type="transmembrane region" description="Helical" evidence="10">
    <location>
        <begin position="362"/>
        <end position="384"/>
    </location>
</feature>
<evidence type="ECO:0000256" key="4">
    <source>
        <dbReference type="ARBA" id="ARBA00022960"/>
    </source>
</evidence>
<dbReference type="GO" id="GO:0034204">
    <property type="term" value="P:lipid translocation"/>
    <property type="evidence" value="ECO:0007669"/>
    <property type="project" value="TreeGrafter"/>
</dbReference>
<sequence length="565" mass="58487">MTEGNEHGPAPDAGPAKTVAGGDPGGTPRKPAAEMTPRPARLMRSFATVGGWTMASRVGGLIRDILVAAALGAGPAAEAFVAAFTLPNLFRRFFAEGAFNTAFIPMFSRRLETDGPDAARAFADQAMSLLLSVLLVLTLLAQLGMPWLVLALASGFAGDERLPLATEYARIAFPYILFISLAALLSGALNALGRFAAAAAAPVLLNVILIGAIGLAATGLFDGLAPEGAAEGYVPGLFLSWGALLAGLAQMALVWRAAAKAGVPIRPRLPRLTPEMKRLAVVFFPAALAAGVMQINLVVGRQVASFYEGAVAWLYYADRLYQLPLGVIGIAIGVVLLPELSRRLAAADEAGGREALSRSAEFALALTLPSTVALIVIPGPLIAVLFGRGAFEAGDIAATALAVAIYGAGLPAFVLQKIAQPVFFARENTTDPFRYALWGMGINVVAAVGLTPVLGFASAALATTLAAWANLFLLWRGARRYGPSARPDARMIHRAPRILAASLVMGVAAWGLEALLAPALALSGWRYAALAGLVLGSAAVYGVALVGLGGLRPADLRAAMRRGKG</sequence>
<dbReference type="GO" id="GO:0009252">
    <property type="term" value="P:peptidoglycan biosynthetic process"/>
    <property type="evidence" value="ECO:0007669"/>
    <property type="project" value="UniProtKB-UniRule"/>
</dbReference>
<keyword evidence="2 10" id="KW-1003">Cell membrane</keyword>
<evidence type="ECO:0000256" key="5">
    <source>
        <dbReference type="ARBA" id="ARBA00022984"/>
    </source>
</evidence>
<feature type="transmembrane region" description="Helical" evidence="10">
    <location>
        <begin position="460"/>
        <end position="478"/>
    </location>
</feature>
<feature type="transmembrane region" description="Helical" evidence="10">
    <location>
        <begin position="129"/>
        <end position="152"/>
    </location>
</feature>
<feature type="transmembrane region" description="Helical" evidence="10">
    <location>
        <begin position="320"/>
        <end position="341"/>
    </location>
</feature>
<dbReference type="GO" id="GO:0008360">
    <property type="term" value="P:regulation of cell shape"/>
    <property type="evidence" value="ECO:0007669"/>
    <property type="project" value="UniProtKB-UniRule"/>
</dbReference>
<dbReference type="PIRSF" id="PIRSF002869">
    <property type="entry name" value="MviN"/>
    <property type="match status" value="1"/>
</dbReference>
<dbReference type="GO" id="GO:0071555">
    <property type="term" value="P:cell wall organization"/>
    <property type="evidence" value="ECO:0007669"/>
    <property type="project" value="UniProtKB-UniRule"/>
</dbReference>
<dbReference type="AlphaFoldDB" id="A0A1H2YU53"/>
<evidence type="ECO:0000313" key="14">
    <source>
        <dbReference type="Proteomes" id="UP000199118"/>
    </source>
</evidence>
<feature type="transmembrane region" description="Helical" evidence="10">
    <location>
        <begin position="233"/>
        <end position="258"/>
    </location>
</feature>
<evidence type="ECO:0000256" key="6">
    <source>
        <dbReference type="ARBA" id="ARBA00022989"/>
    </source>
</evidence>
<keyword evidence="10 11" id="KW-0961">Cell wall biogenesis/degradation</keyword>
<comment type="pathway">
    <text evidence="10">Cell wall biogenesis; peptidoglycan biosynthesis.</text>
</comment>
<dbReference type="STRING" id="356660.SAMN05444336_103256"/>
<dbReference type="PRINTS" id="PR01806">
    <property type="entry name" value="VIRFACTRMVIN"/>
</dbReference>
<dbReference type="CDD" id="cd13123">
    <property type="entry name" value="MATE_MurJ_like"/>
    <property type="match status" value="1"/>
</dbReference>
<dbReference type="UniPathway" id="UPA00219"/>
<keyword evidence="5 10" id="KW-0573">Peptidoglycan synthesis</keyword>
<keyword evidence="7 10" id="KW-0472">Membrane</keyword>